<dbReference type="EMBL" id="PHAH01000001">
    <property type="protein sequence ID" value="PKM89415.1"/>
    <property type="molecule type" value="Genomic_DNA"/>
</dbReference>
<gene>
    <name evidence="2" type="ORF">CVU83_00135</name>
</gene>
<dbReference type="Proteomes" id="UP000233325">
    <property type="component" value="Unassembled WGS sequence"/>
</dbReference>
<sequence length="178" mass="19911">MKNAMKKPTKLRLFMAIAGSLIFLIIALLKLENLGMITIPDIVSVRLYRQDQFSLGAPEYFSLPRSYSRLWDITMLPIFIGLLLWSWRHAAKESNLRILIFEALIIMIAAYCITSNMVALSFALVFATISGFIFGDWTAIFLSIGIGFVAGIVSFGLLFGLVISAISFSIFLGLKRIF</sequence>
<accession>A0A2N2E3V2</accession>
<feature type="transmembrane region" description="Helical" evidence="1">
    <location>
        <begin position="70"/>
        <end position="87"/>
    </location>
</feature>
<protein>
    <submittedName>
        <fullName evidence="2">Uncharacterized protein</fullName>
    </submittedName>
</protein>
<keyword evidence="1" id="KW-1133">Transmembrane helix</keyword>
<organism evidence="2 3">
    <name type="scientific">Candidatus Falkowbacteria bacterium HGW-Falkowbacteria-2</name>
    <dbReference type="NCBI Taxonomy" id="2013769"/>
    <lineage>
        <taxon>Bacteria</taxon>
        <taxon>Candidatus Falkowiibacteriota</taxon>
    </lineage>
</organism>
<evidence type="ECO:0000313" key="2">
    <source>
        <dbReference type="EMBL" id="PKM89415.1"/>
    </source>
</evidence>
<proteinExistence type="predicted"/>
<dbReference type="AlphaFoldDB" id="A0A2N2E3V2"/>
<evidence type="ECO:0000313" key="3">
    <source>
        <dbReference type="Proteomes" id="UP000233325"/>
    </source>
</evidence>
<reference evidence="2 3" key="1">
    <citation type="journal article" date="2017" name="ISME J.">
        <title>Potential for microbial H2 and metal transformations associated with novel bacteria and archaea in deep terrestrial subsurface sediments.</title>
        <authorList>
            <person name="Hernsdorf A.W."/>
            <person name="Amano Y."/>
            <person name="Miyakawa K."/>
            <person name="Ise K."/>
            <person name="Suzuki Y."/>
            <person name="Anantharaman K."/>
            <person name="Probst A."/>
            <person name="Burstein D."/>
            <person name="Thomas B.C."/>
            <person name="Banfield J.F."/>
        </authorList>
    </citation>
    <scope>NUCLEOTIDE SEQUENCE [LARGE SCALE GENOMIC DNA]</scope>
    <source>
        <strain evidence="2">HGW-Falkowbacteria-2</strain>
    </source>
</reference>
<feature type="transmembrane region" description="Helical" evidence="1">
    <location>
        <begin position="99"/>
        <end position="127"/>
    </location>
</feature>
<keyword evidence="1" id="KW-0812">Transmembrane</keyword>
<feature type="transmembrane region" description="Helical" evidence="1">
    <location>
        <begin position="12"/>
        <end position="31"/>
    </location>
</feature>
<feature type="transmembrane region" description="Helical" evidence="1">
    <location>
        <begin position="139"/>
        <end position="172"/>
    </location>
</feature>
<comment type="caution">
    <text evidence="2">The sequence shown here is derived from an EMBL/GenBank/DDBJ whole genome shotgun (WGS) entry which is preliminary data.</text>
</comment>
<evidence type="ECO:0000256" key="1">
    <source>
        <dbReference type="SAM" id="Phobius"/>
    </source>
</evidence>
<keyword evidence="1" id="KW-0472">Membrane</keyword>
<name>A0A2N2E3V2_9BACT</name>